<dbReference type="RefSeq" id="WP_340527251.1">
    <property type="nucleotide sequence ID" value="NZ_FMSH01000337.1"/>
</dbReference>
<dbReference type="AlphaFoldDB" id="A0A1K0IX27"/>
<accession>A0A1K0IX27</accession>
<reference evidence="1" key="1">
    <citation type="submission" date="2016-09" db="EMBL/GenBank/DDBJ databases">
        <authorList>
            <person name="Capua I."/>
            <person name="De Benedictis P."/>
            <person name="Joannis T."/>
            <person name="Lombin L.H."/>
            <person name="Cattoli G."/>
        </authorList>
    </citation>
    <scope>NUCLEOTIDE SEQUENCE</scope>
    <source>
        <strain evidence="1">B9</strain>
    </source>
</reference>
<protein>
    <submittedName>
        <fullName evidence="1">Uncharacterized protein</fullName>
    </submittedName>
</protein>
<name>A0A1K0IX27_CUPNE</name>
<proteinExistence type="predicted"/>
<dbReference type="EMBL" id="FMSH01000337">
    <property type="protein sequence ID" value="SCU80870.1"/>
    <property type="molecule type" value="Genomic_DNA"/>
</dbReference>
<sequence length="133" mass="14855">MAIKKIKDRRGMIARLSAPDETAASRNYLREAVLLCETHLAGLPDVSKPYVGGHFVWRNRVHYYVAGRERGGRSRLIEVFVIDASENLEPLHAFQYPPPLAALFPADYGVLHEGEEDQAEPPEMIGPTASSQR</sequence>
<gene>
    <name evidence="1" type="ORF">CNECB9_4010011</name>
</gene>
<organism evidence="1">
    <name type="scientific">Cupriavidus necator</name>
    <name type="common">Alcaligenes eutrophus</name>
    <name type="synonym">Ralstonia eutropha</name>
    <dbReference type="NCBI Taxonomy" id="106590"/>
    <lineage>
        <taxon>Bacteria</taxon>
        <taxon>Pseudomonadati</taxon>
        <taxon>Pseudomonadota</taxon>
        <taxon>Betaproteobacteria</taxon>
        <taxon>Burkholderiales</taxon>
        <taxon>Burkholderiaceae</taxon>
        <taxon>Cupriavidus</taxon>
    </lineage>
</organism>
<evidence type="ECO:0000313" key="1">
    <source>
        <dbReference type="EMBL" id="SCU80870.1"/>
    </source>
</evidence>